<feature type="compositionally biased region" description="Low complexity" evidence="3">
    <location>
        <begin position="13"/>
        <end position="22"/>
    </location>
</feature>
<evidence type="ECO:0000313" key="5">
    <source>
        <dbReference type="EMBL" id="GAA2601493.1"/>
    </source>
</evidence>
<dbReference type="SUPFAM" id="SSF48264">
    <property type="entry name" value="Cytochrome P450"/>
    <property type="match status" value="1"/>
</dbReference>
<name>A0ABN3PT88_9ACTN</name>
<keyword evidence="2" id="KW-0408">Iron</keyword>
<evidence type="ECO:0000313" key="6">
    <source>
        <dbReference type="Proteomes" id="UP001501509"/>
    </source>
</evidence>
<dbReference type="InterPro" id="IPR036396">
    <property type="entry name" value="Cyt_P450_sf"/>
</dbReference>
<dbReference type="PROSITE" id="PS00086">
    <property type="entry name" value="CYTOCHROME_P450"/>
    <property type="match status" value="1"/>
</dbReference>
<keyword evidence="4" id="KW-0812">Transmembrane</keyword>
<evidence type="ECO:0000256" key="3">
    <source>
        <dbReference type="SAM" id="MobiDB-lite"/>
    </source>
</evidence>
<organism evidence="5 6">
    <name type="scientific">Actinomadura fulvescens</name>
    <dbReference type="NCBI Taxonomy" id="46160"/>
    <lineage>
        <taxon>Bacteria</taxon>
        <taxon>Bacillati</taxon>
        <taxon>Actinomycetota</taxon>
        <taxon>Actinomycetes</taxon>
        <taxon>Streptosporangiales</taxon>
        <taxon>Thermomonosporaceae</taxon>
        <taxon>Actinomadura</taxon>
    </lineage>
</organism>
<dbReference type="CDD" id="cd11030">
    <property type="entry name" value="CYP105-like"/>
    <property type="match status" value="1"/>
</dbReference>
<dbReference type="PANTHER" id="PTHR46696">
    <property type="entry name" value="P450, PUTATIVE (EUROFUNG)-RELATED"/>
    <property type="match status" value="1"/>
</dbReference>
<comment type="caution">
    <text evidence="5">The sequence shown here is derived from an EMBL/GenBank/DDBJ whole genome shotgun (WGS) entry which is preliminary data.</text>
</comment>
<sequence>MSQNTTRSADRTAQPGAAAAEPPEFPMQRTCPFDPPAEYAALRAEQPAVRVRVPTGQIAWLVTRYEDVRRLLVDPRVSADRFHAAMPMTEEVTAETRRRIAASGRSLIGLDQPEHGPRRRMLIPEFTLRRAQELRPHIQHTVDDCVDEILAGPKPVDLVTALAEPVPARTLTQLLGMPYEDRELIERTATAMLRRNVTPEERQRTGGEMRAYVDRLVSAKEADPTDDLLGRLVLRNRETRIYDHDLMVGVTMLLLIAGFETTVNMIALGAAALLQEPDRLPEITADPAAAGRAVEELLRYFSVVDALPRVTTADIEVGGVTIPADSGLLLSFASANWDDTVFPDAATMDSRRGARHHLAFGYGIHQCIGQNLARAELEIVFRTLFTRIPGLRLATELDRLPFKRDSNIYGVDALPVTW</sequence>
<comment type="similarity">
    <text evidence="1 2">Belongs to the cytochrome P450 family.</text>
</comment>
<reference evidence="5 6" key="1">
    <citation type="journal article" date="2019" name="Int. J. Syst. Evol. Microbiol.">
        <title>The Global Catalogue of Microorganisms (GCM) 10K type strain sequencing project: providing services to taxonomists for standard genome sequencing and annotation.</title>
        <authorList>
            <consortium name="The Broad Institute Genomics Platform"/>
            <consortium name="The Broad Institute Genome Sequencing Center for Infectious Disease"/>
            <person name="Wu L."/>
            <person name="Ma J."/>
        </authorList>
    </citation>
    <scope>NUCLEOTIDE SEQUENCE [LARGE SCALE GENOMIC DNA]</scope>
    <source>
        <strain evidence="5 6">JCM 6833</strain>
    </source>
</reference>
<dbReference type="InterPro" id="IPR001128">
    <property type="entry name" value="Cyt_P450"/>
</dbReference>
<evidence type="ECO:0000256" key="4">
    <source>
        <dbReference type="SAM" id="Phobius"/>
    </source>
</evidence>
<keyword evidence="4" id="KW-0472">Membrane</keyword>
<protein>
    <submittedName>
        <fullName evidence="5">Cytochrome P450</fullName>
    </submittedName>
</protein>
<feature type="region of interest" description="Disordered" evidence="3">
    <location>
        <begin position="1"/>
        <end position="29"/>
    </location>
</feature>
<dbReference type="PANTHER" id="PTHR46696:SF1">
    <property type="entry name" value="CYTOCHROME P450 YJIB-RELATED"/>
    <property type="match status" value="1"/>
</dbReference>
<accession>A0ABN3PT88</accession>
<keyword evidence="4" id="KW-1133">Transmembrane helix</keyword>
<gene>
    <name evidence="5" type="ORF">GCM10010411_39020</name>
</gene>
<evidence type="ECO:0000256" key="1">
    <source>
        <dbReference type="ARBA" id="ARBA00010617"/>
    </source>
</evidence>
<dbReference type="RefSeq" id="WP_344542760.1">
    <property type="nucleotide sequence ID" value="NZ_BAAATD010000005.1"/>
</dbReference>
<dbReference type="PRINTS" id="PR00359">
    <property type="entry name" value="BP450"/>
</dbReference>
<dbReference type="Gene3D" id="1.10.630.10">
    <property type="entry name" value="Cytochrome P450"/>
    <property type="match status" value="1"/>
</dbReference>
<dbReference type="InterPro" id="IPR002397">
    <property type="entry name" value="Cyt_P450_B"/>
</dbReference>
<keyword evidence="2" id="KW-0560">Oxidoreductase</keyword>
<proteinExistence type="inferred from homology"/>
<evidence type="ECO:0000256" key="2">
    <source>
        <dbReference type="RuleBase" id="RU000461"/>
    </source>
</evidence>
<keyword evidence="2" id="KW-0503">Monooxygenase</keyword>
<feature type="transmembrane region" description="Helical" evidence="4">
    <location>
        <begin position="246"/>
        <end position="274"/>
    </location>
</feature>
<keyword evidence="6" id="KW-1185">Reference proteome</keyword>
<dbReference type="EMBL" id="BAAATD010000005">
    <property type="protein sequence ID" value="GAA2601493.1"/>
    <property type="molecule type" value="Genomic_DNA"/>
</dbReference>
<keyword evidence="2" id="KW-0479">Metal-binding</keyword>
<dbReference type="Pfam" id="PF00067">
    <property type="entry name" value="p450"/>
    <property type="match status" value="1"/>
</dbReference>
<keyword evidence="2" id="KW-0349">Heme</keyword>
<dbReference type="InterPro" id="IPR017972">
    <property type="entry name" value="Cyt_P450_CS"/>
</dbReference>
<dbReference type="PRINTS" id="PR00385">
    <property type="entry name" value="P450"/>
</dbReference>
<dbReference type="Proteomes" id="UP001501509">
    <property type="component" value="Unassembled WGS sequence"/>
</dbReference>